<proteinExistence type="predicted"/>
<protein>
    <submittedName>
        <fullName evidence="3">Uncharacterized protein</fullName>
    </submittedName>
</protein>
<feature type="region of interest" description="Disordered" evidence="1">
    <location>
        <begin position="1159"/>
        <end position="1262"/>
    </location>
</feature>
<organism evidence="3 4">
    <name type="scientific">Dermatophagoides pteronyssinus</name>
    <name type="common">European house dust mite</name>
    <dbReference type="NCBI Taxonomy" id="6956"/>
    <lineage>
        <taxon>Eukaryota</taxon>
        <taxon>Metazoa</taxon>
        <taxon>Ecdysozoa</taxon>
        <taxon>Arthropoda</taxon>
        <taxon>Chelicerata</taxon>
        <taxon>Arachnida</taxon>
        <taxon>Acari</taxon>
        <taxon>Acariformes</taxon>
        <taxon>Sarcoptiformes</taxon>
        <taxon>Astigmata</taxon>
        <taxon>Psoroptidia</taxon>
        <taxon>Analgoidea</taxon>
        <taxon>Pyroglyphidae</taxon>
        <taxon>Dermatophagoidinae</taxon>
        <taxon>Dermatophagoides</taxon>
    </lineage>
</organism>
<keyword evidence="2" id="KW-1133">Transmembrane helix</keyword>
<feature type="compositionally biased region" description="Basic and acidic residues" evidence="1">
    <location>
        <begin position="227"/>
        <end position="238"/>
    </location>
</feature>
<dbReference type="Proteomes" id="UP000887458">
    <property type="component" value="Unassembled WGS sequence"/>
</dbReference>
<name>A0ABQ8JFC9_DERPT</name>
<feature type="transmembrane region" description="Helical" evidence="2">
    <location>
        <begin position="1109"/>
        <end position="1133"/>
    </location>
</feature>
<keyword evidence="4" id="KW-1185">Reference proteome</keyword>
<feature type="region of interest" description="Disordered" evidence="1">
    <location>
        <begin position="926"/>
        <end position="1065"/>
    </location>
</feature>
<feature type="compositionally biased region" description="Polar residues" evidence="1">
    <location>
        <begin position="1171"/>
        <end position="1183"/>
    </location>
</feature>
<feature type="compositionally biased region" description="Low complexity" evidence="1">
    <location>
        <begin position="1014"/>
        <end position="1023"/>
    </location>
</feature>
<dbReference type="EMBL" id="NJHN03000043">
    <property type="protein sequence ID" value="KAH9421312.1"/>
    <property type="molecule type" value="Genomic_DNA"/>
</dbReference>
<feature type="transmembrane region" description="Helical" evidence="2">
    <location>
        <begin position="9"/>
        <end position="27"/>
    </location>
</feature>
<dbReference type="InterPro" id="IPR051425">
    <property type="entry name" value="Formin_Homology"/>
</dbReference>
<feature type="region of interest" description="Disordered" evidence="1">
    <location>
        <begin position="206"/>
        <end position="238"/>
    </location>
</feature>
<keyword evidence="2" id="KW-0812">Transmembrane</keyword>
<evidence type="ECO:0000313" key="4">
    <source>
        <dbReference type="Proteomes" id="UP000887458"/>
    </source>
</evidence>
<accession>A0ABQ8JFC9</accession>
<keyword evidence="2" id="KW-0472">Membrane</keyword>
<feature type="region of interest" description="Disordered" evidence="1">
    <location>
        <begin position="251"/>
        <end position="286"/>
    </location>
</feature>
<feature type="region of interest" description="Disordered" evidence="1">
    <location>
        <begin position="1321"/>
        <end position="1352"/>
    </location>
</feature>
<feature type="compositionally biased region" description="Basic and acidic residues" evidence="1">
    <location>
        <begin position="1184"/>
        <end position="1197"/>
    </location>
</feature>
<feature type="compositionally biased region" description="Polar residues" evidence="1">
    <location>
        <begin position="1003"/>
        <end position="1013"/>
    </location>
</feature>
<feature type="compositionally biased region" description="Low complexity" evidence="1">
    <location>
        <begin position="1048"/>
        <end position="1058"/>
    </location>
</feature>
<evidence type="ECO:0000256" key="1">
    <source>
        <dbReference type="SAM" id="MobiDB-lite"/>
    </source>
</evidence>
<sequence>MNNHIKQKCLHLLMIGVIVTLNNVWMANGDKSFIMRGINDQTDWDMVRYPYKSVYGLPKSLQCSESVYHQFNECEKSSHREWKVTIDGYFYETKQFCCFVWQAMACEIEKAAKCNQNYSQQIETNTRQLFTSVCDKISSSQRSWNCWWTEKMIITLSVAATVITVALIAVSAYLGCRQYRANAKLKEQAEIGKKFKISTKKLTTSAIGPPTNARKIQSSQISTTTVDHSDKPEQNVEKQGKFRKWIGKIFSSSSSSKPNKNEKLTAKDIGQAKDLRIPSTTSTNADHLDKPIELSEWSPQTPKKIQVQHVGVPPNSKIKTIAFEDLEWYPEPSMIEIKVEPLQSNKPIKNVKKQGKFRKWIGRIFSSLSSSKPNKNKKLTTKDIGQAKDTIPSTTTTNADHIDDKPIEISEWNPQTPKKIQDRHVGNPSDYGIPKKQKWSQLWLIIIITLKNTWMTNGDKSFIMRGFVGKTEWDTVRYPYKSVYGLPKSLQCSDTIQHQFNECEKSSHRKWKVTIDEYFYETKQFCCFVWQAMACEIEKAAKCNQNYSQQIETKTRQLFTSVCDKISSSQRSWNCFWTEEMIIIAGVVATVITILLIAISAYIGCRQYRANAKLKEQAEIGKEFKISTKKLTTSDIGPPTNARKIQSSQISTTTVDHNIGQAKDTIPSTTSTNADHLDKPIELSEWIPQTPKKIQVQHVGIEPIDPSPRNPRIRHERWNKILKKHRLIIPDEAPIQQQQHVNGNGPPQNLFPAPQHQHVNGNGPPQNLFPAPQHQHVNGNGPPQNLFPAPQQQHVNGNGPPQNLFPAPQQQHVNGNGPPEPNDFNIFPNENRRLQPRRIQILIKEALIQQQQIQQQVNGNRLPMLRDGPPQNPLPAPRPILGGGRFPLINGHQHPPPVVAQVAPLPQQQDNDIRLPIFIDVPPQHPLPAPRPIRGGVRFPLINGHQQPPPVVAQVAPLPQQPPPPQQQPPMQQPSPSITPPPSPGSDASSLSAYTPSPPNSPQPISEQSTSALRSSPARQQSPPSSPPPTSRRRLMTDNLQPQPIPGPSSSSGQQLPSNLIQNPTNTERSDLQEIANLIETNTRQLFTSVCDKISSSQRSWNCFWTEDMIIIAGVVATVITVLLIAVGAYLGCRQYRANAKLKEQAEIGKKFKISTKKLTTSDIGPPTNARKIQSSQILTTTVDHSDKPEQNVEKQGKFRKWIGKIFPSSSSSSSKPNKNEKLTTKDIGQPKDLKTIPSTTTTNADHLDKPIELSEWSPQTPKKINTQHVGLEPKDFNIPNENIPNENILPPIEQKFQKMWEKALEKHKILLKEALIRQQQNKQQVNDERPQNPLPAPRPIGDEGRFPLINEHQQPPPVVAQVAPPPQQPPMQQPSDLQEIANLVNDLIGNISKTEWDMVRYPYKTFYETKQFCCFVWHAMACEIEIAAKCNRNYSQQIETNTRQLFTSVCDKISSSQRSWNCFWTEDMIIIAGVVATVITILLIAVGAYLGCRQYRAKYLGPPL</sequence>
<evidence type="ECO:0000313" key="3">
    <source>
        <dbReference type="EMBL" id="KAH9421312.1"/>
    </source>
</evidence>
<feature type="compositionally biased region" description="Polar residues" evidence="1">
    <location>
        <begin position="214"/>
        <end position="226"/>
    </location>
</feature>
<feature type="transmembrane region" description="Helical" evidence="2">
    <location>
        <begin position="152"/>
        <end position="176"/>
    </location>
</feature>
<reference evidence="3 4" key="1">
    <citation type="journal article" date="2018" name="J. Allergy Clin. Immunol.">
        <title>High-quality assembly of Dermatophagoides pteronyssinus genome and transcriptome reveals a wide range of novel allergens.</title>
        <authorList>
            <person name="Liu X.Y."/>
            <person name="Yang K.Y."/>
            <person name="Wang M.Q."/>
            <person name="Kwok J.S."/>
            <person name="Zeng X."/>
            <person name="Yang Z."/>
            <person name="Xiao X.J."/>
            <person name="Lau C.P."/>
            <person name="Li Y."/>
            <person name="Huang Z.M."/>
            <person name="Ba J.G."/>
            <person name="Yim A.K."/>
            <person name="Ouyang C.Y."/>
            <person name="Ngai S.M."/>
            <person name="Chan T.F."/>
            <person name="Leung E.L."/>
            <person name="Liu L."/>
            <person name="Liu Z.G."/>
            <person name="Tsui S.K."/>
        </authorList>
    </citation>
    <scope>NUCLEOTIDE SEQUENCE [LARGE SCALE GENOMIC DNA]</scope>
    <source>
        <strain evidence="3">Derp</strain>
    </source>
</reference>
<feature type="region of interest" description="Disordered" evidence="1">
    <location>
        <begin position="738"/>
        <end position="822"/>
    </location>
</feature>
<comment type="caution">
    <text evidence="3">The sequence shown here is derived from an EMBL/GenBank/DDBJ whole genome shotgun (WGS) entry which is preliminary data.</text>
</comment>
<feature type="compositionally biased region" description="Polar residues" evidence="1">
    <location>
        <begin position="790"/>
        <end position="801"/>
    </location>
</feature>
<feature type="compositionally biased region" description="Basic and acidic residues" evidence="1">
    <location>
        <begin position="259"/>
        <end position="276"/>
    </location>
</feature>
<gene>
    <name evidence="3" type="ORF">DERP_013761</name>
</gene>
<evidence type="ECO:0000256" key="2">
    <source>
        <dbReference type="SAM" id="Phobius"/>
    </source>
</evidence>
<dbReference type="PANTHER" id="PTHR45725:SF1">
    <property type="entry name" value="DISHEVELLED ASSOCIATED ACTIVATOR OF MORPHOGENESIS, ISOFORM D"/>
    <property type="match status" value="1"/>
</dbReference>
<feature type="transmembrane region" description="Helical" evidence="2">
    <location>
        <begin position="1469"/>
        <end position="1491"/>
    </location>
</feature>
<feature type="compositionally biased region" description="Polar residues" evidence="1">
    <location>
        <begin position="738"/>
        <end position="747"/>
    </location>
</feature>
<feature type="compositionally biased region" description="Pro residues" evidence="1">
    <location>
        <begin position="959"/>
        <end position="984"/>
    </location>
</feature>
<feature type="compositionally biased region" description="Polar residues" evidence="1">
    <location>
        <begin position="986"/>
        <end position="995"/>
    </location>
</feature>
<dbReference type="PANTHER" id="PTHR45725">
    <property type="entry name" value="FORMIN HOMOLOGY 2 FAMILY MEMBER"/>
    <property type="match status" value="1"/>
</dbReference>
<reference evidence="3 4" key="2">
    <citation type="journal article" date="2022" name="Mol. Biol. Evol.">
        <title>Comparative Genomics Reveals Insights into the Divergent Evolution of Astigmatic Mites and Household Pest Adaptations.</title>
        <authorList>
            <person name="Xiong Q."/>
            <person name="Wan A.T."/>
            <person name="Liu X."/>
            <person name="Fung C.S."/>
            <person name="Xiao X."/>
            <person name="Malainual N."/>
            <person name="Hou J."/>
            <person name="Wang L."/>
            <person name="Wang M."/>
            <person name="Yang K.Y."/>
            <person name="Cui Y."/>
            <person name="Leung E.L."/>
            <person name="Nong W."/>
            <person name="Shin S.K."/>
            <person name="Au S.W."/>
            <person name="Jeong K.Y."/>
            <person name="Chew F.T."/>
            <person name="Hui J.H."/>
            <person name="Leung T.F."/>
            <person name="Tungtrongchitr A."/>
            <person name="Zhong N."/>
            <person name="Liu Z."/>
            <person name="Tsui S.K."/>
        </authorList>
    </citation>
    <scope>NUCLEOTIDE SEQUENCE [LARGE SCALE GENOMIC DNA]</scope>
    <source>
        <strain evidence="3">Derp</strain>
    </source>
</reference>
<feature type="transmembrane region" description="Helical" evidence="2">
    <location>
        <begin position="581"/>
        <end position="603"/>
    </location>
</feature>
<feature type="compositionally biased region" description="Basic and acidic residues" evidence="1">
    <location>
        <begin position="1218"/>
        <end position="1235"/>
    </location>
</feature>